<reference evidence="2" key="2">
    <citation type="journal article" date="2015" name="Fish Shellfish Immunol.">
        <title>Early steps in the European eel (Anguilla anguilla)-Vibrio vulnificus interaction in the gills: Role of the RtxA13 toxin.</title>
        <authorList>
            <person name="Callol A."/>
            <person name="Pajuelo D."/>
            <person name="Ebbesson L."/>
            <person name="Teles M."/>
            <person name="MacKenzie S."/>
            <person name="Amaro C."/>
        </authorList>
    </citation>
    <scope>NUCLEOTIDE SEQUENCE</scope>
</reference>
<organism evidence="2">
    <name type="scientific">Anguilla anguilla</name>
    <name type="common">European freshwater eel</name>
    <name type="synonym">Muraena anguilla</name>
    <dbReference type="NCBI Taxonomy" id="7936"/>
    <lineage>
        <taxon>Eukaryota</taxon>
        <taxon>Metazoa</taxon>
        <taxon>Chordata</taxon>
        <taxon>Craniata</taxon>
        <taxon>Vertebrata</taxon>
        <taxon>Euteleostomi</taxon>
        <taxon>Actinopterygii</taxon>
        <taxon>Neopterygii</taxon>
        <taxon>Teleostei</taxon>
        <taxon>Anguilliformes</taxon>
        <taxon>Anguillidae</taxon>
        <taxon>Anguilla</taxon>
    </lineage>
</organism>
<sequence length="61" mass="6860">MRMCLGIMMRMNHPDNSSRTSVLYPVDLMLSALSKISRSRHSIKPSVNSPAAADMTDKRRP</sequence>
<feature type="region of interest" description="Disordered" evidence="1">
    <location>
        <begin position="37"/>
        <end position="61"/>
    </location>
</feature>
<name>A0A0E9SA66_ANGAN</name>
<dbReference type="AlphaFoldDB" id="A0A0E9SA66"/>
<proteinExistence type="predicted"/>
<evidence type="ECO:0000313" key="2">
    <source>
        <dbReference type="EMBL" id="JAH37398.1"/>
    </source>
</evidence>
<reference evidence="2" key="1">
    <citation type="submission" date="2014-11" db="EMBL/GenBank/DDBJ databases">
        <authorList>
            <person name="Amaro Gonzalez C."/>
        </authorList>
    </citation>
    <scope>NUCLEOTIDE SEQUENCE</scope>
</reference>
<dbReference type="EMBL" id="GBXM01071179">
    <property type="protein sequence ID" value="JAH37398.1"/>
    <property type="molecule type" value="Transcribed_RNA"/>
</dbReference>
<protein>
    <submittedName>
        <fullName evidence="2">Uncharacterized protein</fullName>
    </submittedName>
</protein>
<evidence type="ECO:0000256" key="1">
    <source>
        <dbReference type="SAM" id="MobiDB-lite"/>
    </source>
</evidence>
<accession>A0A0E9SA66</accession>